<name>A0ACB8YGV3_ARCLA</name>
<protein>
    <submittedName>
        <fullName evidence="1">Uncharacterized protein</fullName>
    </submittedName>
</protein>
<evidence type="ECO:0000313" key="1">
    <source>
        <dbReference type="EMBL" id="KAI3684393.1"/>
    </source>
</evidence>
<sequence length="68" mass="7871">MVRTSSRFGLSYTNLTTVFTRFLYKSSTRITRRPPSAASGTSLVASNSDRKSACFFSWLYRRSPYFFH</sequence>
<comment type="caution">
    <text evidence="1">The sequence shown here is derived from an EMBL/GenBank/DDBJ whole genome shotgun (WGS) entry which is preliminary data.</text>
</comment>
<dbReference type="EMBL" id="CM042058">
    <property type="protein sequence ID" value="KAI3684393.1"/>
    <property type="molecule type" value="Genomic_DNA"/>
</dbReference>
<reference evidence="1 2" key="2">
    <citation type="journal article" date="2022" name="Mol. Ecol. Resour.">
        <title>The genomes of chicory, endive, great burdock and yacon provide insights into Asteraceae paleo-polyploidization history and plant inulin production.</title>
        <authorList>
            <person name="Fan W."/>
            <person name="Wang S."/>
            <person name="Wang H."/>
            <person name="Wang A."/>
            <person name="Jiang F."/>
            <person name="Liu H."/>
            <person name="Zhao H."/>
            <person name="Xu D."/>
            <person name="Zhang Y."/>
        </authorList>
    </citation>
    <scope>NUCLEOTIDE SEQUENCE [LARGE SCALE GENOMIC DNA]</scope>
    <source>
        <strain evidence="2">cv. Niubang</strain>
    </source>
</reference>
<keyword evidence="2" id="KW-1185">Reference proteome</keyword>
<gene>
    <name evidence="1" type="ORF">L6452_33616</name>
</gene>
<organism evidence="1 2">
    <name type="scientific">Arctium lappa</name>
    <name type="common">Greater burdock</name>
    <name type="synonym">Lappa major</name>
    <dbReference type="NCBI Taxonomy" id="4217"/>
    <lineage>
        <taxon>Eukaryota</taxon>
        <taxon>Viridiplantae</taxon>
        <taxon>Streptophyta</taxon>
        <taxon>Embryophyta</taxon>
        <taxon>Tracheophyta</taxon>
        <taxon>Spermatophyta</taxon>
        <taxon>Magnoliopsida</taxon>
        <taxon>eudicotyledons</taxon>
        <taxon>Gunneridae</taxon>
        <taxon>Pentapetalae</taxon>
        <taxon>asterids</taxon>
        <taxon>campanulids</taxon>
        <taxon>Asterales</taxon>
        <taxon>Asteraceae</taxon>
        <taxon>Carduoideae</taxon>
        <taxon>Cardueae</taxon>
        <taxon>Arctiinae</taxon>
        <taxon>Arctium</taxon>
    </lineage>
</organism>
<evidence type="ECO:0000313" key="2">
    <source>
        <dbReference type="Proteomes" id="UP001055879"/>
    </source>
</evidence>
<dbReference type="Proteomes" id="UP001055879">
    <property type="component" value="Linkage Group LG12"/>
</dbReference>
<proteinExistence type="predicted"/>
<reference evidence="2" key="1">
    <citation type="journal article" date="2022" name="Mol. Ecol. Resour.">
        <title>The genomes of chicory, endive, great burdock and yacon provide insights into Asteraceae palaeo-polyploidization history and plant inulin production.</title>
        <authorList>
            <person name="Fan W."/>
            <person name="Wang S."/>
            <person name="Wang H."/>
            <person name="Wang A."/>
            <person name="Jiang F."/>
            <person name="Liu H."/>
            <person name="Zhao H."/>
            <person name="Xu D."/>
            <person name="Zhang Y."/>
        </authorList>
    </citation>
    <scope>NUCLEOTIDE SEQUENCE [LARGE SCALE GENOMIC DNA]</scope>
    <source>
        <strain evidence="2">cv. Niubang</strain>
    </source>
</reference>
<accession>A0ACB8YGV3</accession>